<dbReference type="Gene3D" id="3.30.1300.10">
    <property type="entry name" value="Pantoate-beta-alanine ligase, C-terminal domain"/>
    <property type="match status" value="1"/>
</dbReference>
<evidence type="ECO:0000313" key="9">
    <source>
        <dbReference type="EMBL" id="MCU7695056.1"/>
    </source>
</evidence>
<comment type="caution">
    <text evidence="9">The sequence shown here is derived from an EMBL/GenBank/DDBJ whole genome shotgun (WGS) entry which is preliminary data.</text>
</comment>
<keyword evidence="3 8" id="KW-0436">Ligase</keyword>
<keyword evidence="10" id="KW-1185">Reference proteome</keyword>
<dbReference type="AlphaFoldDB" id="A0AAE3IRH0"/>
<keyword evidence="6 8" id="KW-0067">ATP-binding</keyword>
<accession>A0AAE3IRH0</accession>
<dbReference type="Proteomes" id="UP001209317">
    <property type="component" value="Unassembled WGS sequence"/>
</dbReference>
<evidence type="ECO:0000256" key="2">
    <source>
        <dbReference type="ARBA" id="ARBA00009256"/>
    </source>
</evidence>
<dbReference type="PANTHER" id="PTHR21299">
    <property type="entry name" value="CYTIDYLATE KINASE/PANTOATE-BETA-ALANINE LIGASE"/>
    <property type="match status" value="1"/>
</dbReference>
<comment type="subunit">
    <text evidence="8">Homodimer.</text>
</comment>
<keyword evidence="8" id="KW-0963">Cytoplasm</keyword>
<comment type="miscellaneous">
    <text evidence="8">The reaction proceeds by a bi uni uni bi ping pong mechanism.</text>
</comment>
<feature type="binding site" evidence="8">
    <location>
        <begin position="30"/>
        <end position="37"/>
    </location>
    <ligand>
        <name>ATP</name>
        <dbReference type="ChEBI" id="CHEBI:30616"/>
    </ligand>
</feature>
<comment type="similarity">
    <text evidence="2 8">Belongs to the pantothenate synthetase family.</text>
</comment>
<name>A0AAE3IRH0_9BACT</name>
<feature type="binding site" evidence="8">
    <location>
        <begin position="149"/>
        <end position="152"/>
    </location>
    <ligand>
        <name>ATP</name>
        <dbReference type="ChEBI" id="CHEBI:30616"/>
    </ligand>
</feature>
<dbReference type="GO" id="GO:0004592">
    <property type="term" value="F:pantoate-beta-alanine ligase activity"/>
    <property type="evidence" value="ECO:0007669"/>
    <property type="project" value="UniProtKB-UniRule"/>
</dbReference>
<dbReference type="CDD" id="cd00560">
    <property type="entry name" value="PanC"/>
    <property type="match status" value="1"/>
</dbReference>
<protein>
    <recommendedName>
        <fullName evidence="8">Pantothenate synthetase</fullName>
        <shortName evidence="8">PS</shortName>
        <ecNumber evidence="8">6.3.2.1</ecNumber>
    </recommendedName>
    <alternativeName>
        <fullName evidence="8">Pantoate--beta-alanine ligase</fullName>
    </alternativeName>
    <alternativeName>
        <fullName evidence="8">Pantoate-activating enzyme</fullName>
    </alternativeName>
</protein>
<gene>
    <name evidence="8 9" type="primary">panC</name>
    <name evidence="9" type="ORF">OD355_11050</name>
</gene>
<feature type="binding site" evidence="8">
    <location>
        <begin position="186"/>
        <end position="189"/>
    </location>
    <ligand>
        <name>ATP</name>
        <dbReference type="ChEBI" id="CHEBI:30616"/>
    </ligand>
</feature>
<dbReference type="HAMAP" id="MF_00158">
    <property type="entry name" value="PanC"/>
    <property type="match status" value="1"/>
</dbReference>
<evidence type="ECO:0000256" key="1">
    <source>
        <dbReference type="ARBA" id="ARBA00004990"/>
    </source>
</evidence>
<dbReference type="InterPro" id="IPR042176">
    <property type="entry name" value="Pantoate_ligase_C"/>
</dbReference>
<feature type="binding site" evidence="8">
    <location>
        <position position="61"/>
    </location>
    <ligand>
        <name>beta-alanine</name>
        <dbReference type="ChEBI" id="CHEBI:57966"/>
    </ligand>
</feature>
<dbReference type="GO" id="GO:0015940">
    <property type="term" value="P:pantothenate biosynthetic process"/>
    <property type="evidence" value="ECO:0007669"/>
    <property type="project" value="UniProtKB-UniRule"/>
</dbReference>
<evidence type="ECO:0000256" key="3">
    <source>
        <dbReference type="ARBA" id="ARBA00022598"/>
    </source>
</evidence>
<proteinExistence type="inferred from homology"/>
<evidence type="ECO:0000256" key="4">
    <source>
        <dbReference type="ARBA" id="ARBA00022655"/>
    </source>
</evidence>
<organism evidence="9 10">
    <name type="scientific">Haoranjiania flava</name>
    <dbReference type="NCBI Taxonomy" id="1856322"/>
    <lineage>
        <taxon>Bacteria</taxon>
        <taxon>Pseudomonadati</taxon>
        <taxon>Bacteroidota</taxon>
        <taxon>Chitinophagia</taxon>
        <taxon>Chitinophagales</taxon>
        <taxon>Chitinophagaceae</taxon>
        <taxon>Haoranjiania</taxon>
    </lineage>
</organism>
<dbReference type="EMBL" id="JAOTPL010000017">
    <property type="protein sequence ID" value="MCU7695056.1"/>
    <property type="molecule type" value="Genomic_DNA"/>
</dbReference>
<evidence type="ECO:0000256" key="5">
    <source>
        <dbReference type="ARBA" id="ARBA00022741"/>
    </source>
</evidence>
<comment type="catalytic activity">
    <reaction evidence="7 8">
        <text>(R)-pantoate + beta-alanine + ATP = (R)-pantothenate + AMP + diphosphate + H(+)</text>
        <dbReference type="Rhea" id="RHEA:10912"/>
        <dbReference type="ChEBI" id="CHEBI:15378"/>
        <dbReference type="ChEBI" id="CHEBI:15980"/>
        <dbReference type="ChEBI" id="CHEBI:29032"/>
        <dbReference type="ChEBI" id="CHEBI:30616"/>
        <dbReference type="ChEBI" id="CHEBI:33019"/>
        <dbReference type="ChEBI" id="CHEBI:57966"/>
        <dbReference type="ChEBI" id="CHEBI:456215"/>
        <dbReference type="EC" id="6.3.2.1"/>
    </reaction>
</comment>
<dbReference type="Gene3D" id="3.40.50.620">
    <property type="entry name" value="HUPs"/>
    <property type="match status" value="1"/>
</dbReference>
<feature type="binding site" evidence="8">
    <location>
        <position position="155"/>
    </location>
    <ligand>
        <name>(R)-pantoate</name>
        <dbReference type="ChEBI" id="CHEBI:15980"/>
    </ligand>
</feature>
<dbReference type="EC" id="6.3.2.1" evidence="8"/>
<evidence type="ECO:0000256" key="6">
    <source>
        <dbReference type="ARBA" id="ARBA00022840"/>
    </source>
</evidence>
<comment type="subcellular location">
    <subcellularLocation>
        <location evidence="8">Cytoplasm</location>
    </subcellularLocation>
</comment>
<keyword evidence="5 8" id="KW-0547">Nucleotide-binding</keyword>
<comment type="pathway">
    <text evidence="1 8">Cofactor biosynthesis; (R)-pantothenate biosynthesis; (R)-pantothenate from (R)-pantoate and beta-alanine: step 1/1.</text>
</comment>
<feature type="binding site" evidence="8">
    <location>
        <position position="178"/>
    </location>
    <ligand>
        <name>ATP</name>
        <dbReference type="ChEBI" id="CHEBI:30616"/>
    </ligand>
</feature>
<dbReference type="Pfam" id="PF02569">
    <property type="entry name" value="Pantoate_ligase"/>
    <property type="match status" value="1"/>
</dbReference>
<dbReference type="GO" id="GO:0005829">
    <property type="term" value="C:cytosol"/>
    <property type="evidence" value="ECO:0007669"/>
    <property type="project" value="TreeGrafter"/>
</dbReference>
<evidence type="ECO:0000256" key="7">
    <source>
        <dbReference type="ARBA" id="ARBA00048258"/>
    </source>
</evidence>
<dbReference type="RefSeq" id="WP_263038542.1">
    <property type="nucleotide sequence ID" value="NZ_JAOTPL010000017.1"/>
</dbReference>
<feature type="binding site" evidence="8">
    <location>
        <position position="61"/>
    </location>
    <ligand>
        <name>(R)-pantoate</name>
        <dbReference type="ChEBI" id="CHEBI:15980"/>
    </ligand>
</feature>
<dbReference type="SUPFAM" id="SSF52374">
    <property type="entry name" value="Nucleotidylyl transferase"/>
    <property type="match status" value="1"/>
</dbReference>
<dbReference type="InterPro" id="IPR003721">
    <property type="entry name" value="Pantoate_ligase"/>
</dbReference>
<evidence type="ECO:0000313" key="10">
    <source>
        <dbReference type="Proteomes" id="UP001209317"/>
    </source>
</evidence>
<comment type="function">
    <text evidence="8">Catalyzes the condensation of pantoate with beta-alanine in an ATP-dependent reaction via a pantoyl-adenylate intermediate.</text>
</comment>
<dbReference type="PANTHER" id="PTHR21299:SF1">
    <property type="entry name" value="PANTOATE--BETA-ALANINE LIGASE"/>
    <property type="match status" value="1"/>
</dbReference>
<dbReference type="NCBIfam" id="TIGR00018">
    <property type="entry name" value="panC"/>
    <property type="match status" value="1"/>
</dbReference>
<sequence length="282" mass="31917">MVSITKIEDVQKVLNSLRVNDKKTGFVPTMGALHPGHISLISKSVERGDNTVCSIFVNPTQFNDSADFEKYPRTLENDLALLAKNGCNVVFMPSVEEMYPGGSTLREHYDLGFIETILEGRFRPGHFQGVCQVVERLLRIVQPDELFLGQKDLQQILVIKKMIELKNIQTDVIICETLREPSGLASSSRNARLSEMQKEQAAIIYRMLQYCRENLYNRSLEELSAYAQQHILGNGFDKIDYFSFHNAATLAPVELWDGEEKLSALFAGYIGGVRLIDNMFMN</sequence>
<keyword evidence="4 8" id="KW-0566">Pantothenate biosynthesis</keyword>
<dbReference type="InterPro" id="IPR014729">
    <property type="entry name" value="Rossmann-like_a/b/a_fold"/>
</dbReference>
<reference evidence="9" key="1">
    <citation type="submission" date="2022-10" db="EMBL/GenBank/DDBJ databases">
        <authorList>
            <person name="Kim H.S."/>
            <person name="Kim J.-S."/>
            <person name="Suh M.K."/>
            <person name="Eom M.K."/>
            <person name="Lee J.-S."/>
        </authorList>
    </citation>
    <scope>NUCLEOTIDE SEQUENCE</scope>
    <source>
        <strain evidence="9">LIP-5</strain>
    </source>
</reference>
<feature type="active site" description="Proton donor" evidence="8">
    <location>
        <position position="37"/>
    </location>
</feature>
<dbReference type="GO" id="GO:0005524">
    <property type="term" value="F:ATP binding"/>
    <property type="evidence" value="ECO:0007669"/>
    <property type="project" value="UniProtKB-KW"/>
</dbReference>
<evidence type="ECO:0000256" key="8">
    <source>
        <dbReference type="HAMAP-Rule" id="MF_00158"/>
    </source>
</evidence>